<dbReference type="Gene3D" id="3.30.530.20">
    <property type="match status" value="1"/>
</dbReference>
<accession>A0A3D8GRW8</accession>
<comment type="caution">
    <text evidence="3">The sequence shown here is derived from an EMBL/GenBank/DDBJ whole genome shotgun (WGS) entry which is preliminary data.</text>
</comment>
<dbReference type="Pfam" id="PF13180">
    <property type="entry name" value="PDZ_2"/>
    <property type="match status" value="1"/>
</dbReference>
<dbReference type="Gene3D" id="2.30.42.10">
    <property type="match status" value="1"/>
</dbReference>
<protein>
    <recommendedName>
        <fullName evidence="2">PDZ domain-containing protein</fullName>
    </recommendedName>
</protein>
<dbReference type="Proteomes" id="UP000257144">
    <property type="component" value="Unassembled WGS sequence"/>
</dbReference>
<dbReference type="CDD" id="cd07814">
    <property type="entry name" value="SRPBCC_CalC_Aha1-like"/>
    <property type="match status" value="1"/>
</dbReference>
<sequence length="240" mass="27131">MLKEERFEMNKIKDSVKREIVINATLKEVWDALTQPEHLNRWYTKNAEIDFRIGGRGYMNHGWGATTDGVFTEIDAMKRFVIQSMDGDFTTITTLEEVENGVKVSIEYQASYLGEMSQAIKENMLFGTGQFLENLKSVYETGEDIRAKLWTGWIGITHTTNEGAAGTKVLKVKEGSVAAAAGIEPEDIIKEVDREEITGYESFERVLNKKAVNQTVTLTIERKSEKLQLSCLVDAYPVPY</sequence>
<evidence type="ECO:0000313" key="4">
    <source>
        <dbReference type="Proteomes" id="UP000257144"/>
    </source>
</evidence>
<dbReference type="InterPro" id="IPR023393">
    <property type="entry name" value="START-like_dom_sf"/>
</dbReference>
<evidence type="ECO:0000256" key="1">
    <source>
        <dbReference type="ARBA" id="ARBA00006817"/>
    </source>
</evidence>
<dbReference type="Pfam" id="PF08327">
    <property type="entry name" value="AHSA1"/>
    <property type="match status" value="1"/>
</dbReference>
<gene>
    <name evidence="3" type="ORF">DRW41_11030</name>
</gene>
<keyword evidence="4" id="KW-1185">Reference proteome</keyword>
<organism evidence="3 4">
    <name type="scientific">Neobacillus piezotolerans</name>
    <dbReference type="NCBI Taxonomy" id="2259171"/>
    <lineage>
        <taxon>Bacteria</taxon>
        <taxon>Bacillati</taxon>
        <taxon>Bacillota</taxon>
        <taxon>Bacilli</taxon>
        <taxon>Bacillales</taxon>
        <taxon>Bacillaceae</taxon>
        <taxon>Neobacillus</taxon>
    </lineage>
</organism>
<dbReference type="InterPro" id="IPR001478">
    <property type="entry name" value="PDZ"/>
</dbReference>
<dbReference type="InterPro" id="IPR013538">
    <property type="entry name" value="ASHA1/2-like_C"/>
</dbReference>
<name>A0A3D8GRW8_9BACI</name>
<dbReference type="SMART" id="SM00228">
    <property type="entry name" value="PDZ"/>
    <property type="match status" value="1"/>
</dbReference>
<evidence type="ECO:0000259" key="2">
    <source>
        <dbReference type="SMART" id="SM00228"/>
    </source>
</evidence>
<feature type="domain" description="PDZ" evidence="2">
    <location>
        <begin position="152"/>
        <end position="224"/>
    </location>
</feature>
<dbReference type="SUPFAM" id="SSF50156">
    <property type="entry name" value="PDZ domain-like"/>
    <property type="match status" value="1"/>
</dbReference>
<evidence type="ECO:0000313" key="3">
    <source>
        <dbReference type="EMBL" id="RDU37205.1"/>
    </source>
</evidence>
<dbReference type="EMBL" id="QNQT01000003">
    <property type="protein sequence ID" value="RDU37205.1"/>
    <property type="molecule type" value="Genomic_DNA"/>
</dbReference>
<dbReference type="InterPro" id="IPR036034">
    <property type="entry name" value="PDZ_sf"/>
</dbReference>
<dbReference type="SUPFAM" id="SSF55961">
    <property type="entry name" value="Bet v1-like"/>
    <property type="match status" value="1"/>
</dbReference>
<comment type="similarity">
    <text evidence="1">Belongs to the AHA1 family.</text>
</comment>
<dbReference type="OrthoDB" id="2721194at2"/>
<dbReference type="AlphaFoldDB" id="A0A3D8GRW8"/>
<proteinExistence type="inferred from homology"/>
<reference evidence="3 4" key="1">
    <citation type="submission" date="2018-07" db="EMBL/GenBank/DDBJ databases">
        <title>Bacillus sp. YLB-04 draft genome sequence.</title>
        <authorList>
            <person name="Yu L."/>
            <person name="Tang X."/>
        </authorList>
    </citation>
    <scope>NUCLEOTIDE SEQUENCE [LARGE SCALE GENOMIC DNA]</scope>
    <source>
        <strain evidence="3 4">YLB-04</strain>
    </source>
</reference>